<dbReference type="EMBL" id="JAAZQQ010000002">
    <property type="protein sequence ID" value="NKX44721.1"/>
    <property type="molecule type" value="Genomic_DNA"/>
</dbReference>
<reference evidence="2 3" key="1">
    <citation type="submission" date="2020-04" db="EMBL/GenBank/DDBJ databases">
        <authorList>
            <person name="Yoon J."/>
        </authorList>
    </citation>
    <scope>NUCLEOTIDE SEQUENCE [LARGE SCALE GENOMIC DNA]</scope>
    <source>
        <strain evidence="2 3">KMU-115</strain>
    </source>
</reference>
<organism evidence="2 3">
    <name type="scientific">Roseicyclus persicicus</name>
    <dbReference type="NCBI Taxonomy" id="2650661"/>
    <lineage>
        <taxon>Bacteria</taxon>
        <taxon>Pseudomonadati</taxon>
        <taxon>Pseudomonadota</taxon>
        <taxon>Alphaproteobacteria</taxon>
        <taxon>Rhodobacterales</taxon>
        <taxon>Roseobacteraceae</taxon>
        <taxon>Roseicyclus</taxon>
    </lineage>
</organism>
<dbReference type="Pfam" id="PF01755">
    <property type="entry name" value="Glyco_transf_25"/>
    <property type="match status" value="1"/>
</dbReference>
<feature type="domain" description="Glycosyl transferase family 25" evidence="1">
    <location>
        <begin position="2"/>
        <end position="109"/>
    </location>
</feature>
<name>A0A7X6GYF5_9RHOB</name>
<evidence type="ECO:0000259" key="1">
    <source>
        <dbReference type="Pfam" id="PF01755"/>
    </source>
</evidence>
<comment type="caution">
    <text evidence="2">The sequence shown here is derived from an EMBL/GenBank/DDBJ whole genome shotgun (WGS) entry which is preliminary data.</text>
</comment>
<dbReference type="AlphaFoldDB" id="A0A7X6GYF5"/>
<proteinExistence type="predicted"/>
<dbReference type="CDD" id="cd06532">
    <property type="entry name" value="Glyco_transf_25"/>
    <property type="match status" value="1"/>
</dbReference>
<accession>A0A7X6GYF5</accession>
<keyword evidence="3" id="KW-1185">Reference proteome</keyword>
<dbReference type="RefSeq" id="WP_168623068.1">
    <property type="nucleotide sequence ID" value="NZ_JAAZQQ010000002.1"/>
</dbReference>
<keyword evidence="2" id="KW-0808">Transferase</keyword>
<dbReference type="Proteomes" id="UP000526408">
    <property type="component" value="Unassembled WGS sequence"/>
</dbReference>
<evidence type="ECO:0000313" key="2">
    <source>
        <dbReference type="EMBL" id="NKX44721.1"/>
    </source>
</evidence>
<evidence type="ECO:0000313" key="3">
    <source>
        <dbReference type="Proteomes" id="UP000526408"/>
    </source>
</evidence>
<gene>
    <name evidence="2" type="ORF">HCU73_08975</name>
</gene>
<sequence>MWPSYVINLADNTHRMARSAAALDAAGVPWHRIEGVLGRALPADEVARVYDAGRNAREGKHALILPEIGCYLSHIRAWEAIAAGDATGGFVFEDDFAADDTLAAKLALLSEPQGMWDMVKLFSFDPAPRLVAEAPLGDWRIGIPYRVPTCLIGYGITREAAARLAARAIPFFRPVDEDQKFVWETGLRVALVLPPPVTVGDQEAQTGTIGSVRRATRSGRTALGQALHNLRYQWDYTRRLRRHRRQERQG</sequence>
<dbReference type="InterPro" id="IPR002654">
    <property type="entry name" value="Glyco_trans_25"/>
</dbReference>
<dbReference type="GO" id="GO:0016740">
    <property type="term" value="F:transferase activity"/>
    <property type="evidence" value="ECO:0007669"/>
    <property type="project" value="UniProtKB-KW"/>
</dbReference>
<protein>
    <submittedName>
        <fullName evidence="2">Glycosyltransferase family 25 protein</fullName>
    </submittedName>
</protein>